<organism evidence="2">
    <name type="scientific">marine metagenome</name>
    <dbReference type="NCBI Taxonomy" id="408172"/>
    <lineage>
        <taxon>unclassified sequences</taxon>
        <taxon>metagenomes</taxon>
        <taxon>ecological metagenomes</taxon>
    </lineage>
</organism>
<protein>
    <submittedName>
        <fullName evidence="2">Uncharacterized protein</fullName>
    </submittedName>
</protein>
<reference evidence="2" key="1">
    <citation type="submission" date="2018-05" db="EMBL/GenBank/DDBJ databases">
        <authorList>
            <person name="Lanie J.A."/>
            <person name="Ng W.-L."/>
            <person name="Kazmierczak K.M."/>
            <person name="Andrzejewski T.M."/>
            <person name="Davidsen T.M."/>
            <person name="Wayne K.J."/>
            <person name="Tettelin H."/>
            <person name="Glass J.I."/>
            <person name="Rusch D."/>
            <person name="Podicherti R."/>
            <person name="Tsui H.-C.T."/>
            <person name="Winkler M.E."/>
        </authorList>
    </citation>
    <scope>NUCLEOTIDE SEQUENCE</scope>
</reference>
<evidence type="ECO:0000256" key="1">
    <source>
        <dbReference type="SAM" id="MobiDB-lite"/>
    </source>
</evidence>
<name>A0A382USQ2_9ZZZZ</name>
<feature type="compositionally biased region" description="Polar residues" evidence="1">
    <location>
        <begin position="64"/>
        <end position="75"/>
    </location>
</feature>
<feature type="non-terminal residue" evidence="2">
    <location>
        <position position="1"/>
    </location>
</feature>
<feature type="region of interest" description="Disordered" evidence="1">
    <location>
        <begin position="61"/>
        <end position="81"/>
    </location>
</feature>
<proteinExistence type="predicted"/>
<evidence type="ECO:0000313" key="2">
    <source>
        <dbReference type="EMBL" id="SVD37293.1"/>
    </source>
</evidence>
<gene>
    <name evidence="2" type="ORF">METZ01_LOCUS390147</name>
</gene>
<sequence>VLTWVFCEDCYYNDPKRHEVPNFQTTEVKITAAKNNFDSVELTFDCLNCKEQKRKYRNKESLVDITTNQPHNDSGVTHPYL</sequence>
<dbReference type="AlphaFoldDB" id="A0A382USQ2"/>
<accession>A0A382USQ2</accession>
<dbReference type="EMBL" id="UINC01146518">
    <property type="protein sequence ID" value="SVD37293.1"/>
    <property type="molecule type" value="Genomic_DNA"/>
</dbReference>